<comment type="caution">
    <text evidence="5">The sequence shown here is derived from an EMBL/GenBank/DDBJ whole genome shotgun (WGS) entry which is preliminary data.</text>
</comment>
<keyword evidence="1" id="KW-0732">Signal</keyword>
<keyword evidence="2" id="KW-0175">Coiled coil</keyword>
<dbReference type="PROSITE" id="PS50887">
    <property type="entry name" value="GGDEF"/>
    <property type="match status" value="1"/>
</dbReference>
<dbReference type="Pfam" id="PF00497">
    <property type="entry name" value="SBP_bac_3"/>
    <property type="match status" value="3"/>
</dbReference>
<dbReference type="CDD" id="cd01949">
    <property type="entry name" value="GGDEF"/>
    <property type="match status" value="1"/>
</dbReference>
<organism evidence="5 6">
    <name type="scientific">Halanaerobacter jeridensis</name>
    <dbReference type="NCBI Taxonomy" id="706427"/>
    <lineage>
        <taxon>Bacteria</taxon>
        <taxon>Bacillati</taxon>
        <taxon>Bacillota</taxon>
        <taxon>Clostridia</taxon>
        <taxon>Halanaerobiales</taxon>
        <taxon>Halobacteroidaceae</taxon>
        <taxon>Halanaerobacter</taxon>
    </lineage>
</organism>
<dbReference type="EMBL" id="JAFBDQ010000012">
    <property type="protein sequence ID" value="MBM7557449.1"/>
    <property type="molecule type" value="Genomic_DNA"/>
</dbReference>
<dbReference type="FunFam" id="3.30.70.270:FF:000001">
    <property type="entry name" value="Diguanylate cyclase domain protein"/>
    <property type="match status" value="1"/>
</dbReference>
<dbReference type="NCBIfam" id="TIGR00254">
    <property type="entry name" value="GGDEF"/>
    <property type="match status" value="1"/>
</dbReference>
<feature type="coiled-coil region" evidence="2">
    <location>
        <begin position="735"/>
        <end position="762"/>
    </location>
</feature>
<feature type="transmembrane region" description="Helical" evidence="3">
    <location>
        <begin position="711"/>
        <end position="730"/>
    </location>
</feature>
<dbReference type="PANTHER" id="PTHR35936:SF19">
    <property type="entry name" value="AMINO-ACID-BINDING PROTEIN YXEM-RELATED"/>
    <property type="match status" value="1"/>
</dbReference>
<gene>
    <name evidence="5" type="ORF">JOC47_002315</name>
</gene>
<dbReference type="CDD" id="cd01007">
    <property type="entry name" value="PBP2_BvgS_HisK_like"/>
    <property type="match status" value="2"/>
</dbReference>
<evidence type="ECO:0000313" key="6">
    <source>
        <dbReference type="Proteomes" id="UP000774000"/>
    </source>
</evidence>
<evidence type="ECO:0000256" key="2">
    <source>
        <dbReference type="SAM" id="Coils"/>
    </source>
</evidence>
<keyword evidence="3" id="KW-0472">Membrane</keyword>
<dbReference type="PANTHER" id="PTHR35936">
    <property type="entry name" value="MEMBRANE-BOUND LYTIC MUREIN TRANSGLYCOSYLASE F"/>
    <property type="match status" value="1"/>
</dbReference>
<dbReference type="Gene3D" id="3.40.190.10">
    <property type="entry name" value="Periplasmic binding protein-like II"/>
    <property type="match status" value="6"/>
</dbReference>
<evidence type="ECO:0000313" key="5">
    <source>
        <dbReference type="EMBL" id="MBM7557449.1"/>
    </source>
</evidence>
<feature type="domain" description="GGDEF" evidence="4">
    <location>
        <begin position="790"/>
        <end position="927"/>
    </location>
</feature>
<dbReference type="SUPFAM" id="SSF55073">
    <property type="entry name" value="Nucleotide cyclase"/>
    <property type="match status" value="1"/>
</dbReference>
<keyword evidence="3" id="KW-0812">Transmembrane</keyword>
<evidence type="ECO:0000256" key="1">
    <source>
        <dbReference type="ARBA" id="ARBA00022729"/>
    </source>
</evidence>
<accession>A0A938XV71</accession>
<reference evidence="5" key="1">
    <citation type="submission" date="2021-01" db="EMBL/GenBank/DDBJ databases">
        <title>Genomic Encyclopedia of Type Strains, Phase IV (KMG-IV): sequencing the most valuable type-strain genomes for metagenomic binning, comparative biology and taxonomic classification.</title>
        <authorList>
            <person name="Goeker M."/>
        </authorList>
    </citation>
    <scope>NUCLEOTIDE SEQUENCE</scope>
    <source>
        <strain evidence="5">DSM 23230</strain>
    </source>
</reference>
<keyword evidence="3" id="KW-1133">Transmembrane helix</keyword>
<protein>
    <submittedName>
        <fullName evidence="5">Diguanylate cyclase (GGDEF)-like protein</fullName>
    </submittedName>
</protein>
<evidence type="ECO:0000259" key="4">
    <source>
        <dbReference type="PROSITE" id="PS50887"/>
    </source>
</evidence>
<dbReference type="SMART" id="SM00062">
    <property type="entry name" value="PBPb"/>
    <property type="match status" value="3"/>
</dbReference>
<evidence type="ECO:0000256" key="3">
    <source>
        <dbReference type="SAM" id="Phobius"/>
    </source>
</evidence>
<dbReference type="InterPro" id="IPR001638">
    <property type="entry name" value="Solute-binding_3/MltF_N"/>
</dbReference>
<dbReference type="RefSeq" id="WP_204702197.1">
    <property type="nucleotide sequence ID" value="NZ_JAFBDQ010000012.1"/>
</dbReference>
<dbReference type="InterPro" id="IPR043128">
    <property type="entry name" value="Rev_trsase/Diguanyl_cyclase"/>
</dbReference>
<dbReference type="InterPro" id="IPR000160">
    <property type="entry name" value="GGDEF_dom"/>
</dbReference>
<dbReference type="Pfam" id="PF00990">
    <property type="entry name" value="GGDEF"/>
    <property type="match status" value="1"/>
</dbReference>
<dbReference type="SMART" id="SM00267">
    <property type="entry name" value="GGDEF"/>
    <property type="match status" value="1"/>
</dbReference>
<sequence>MMKRFPPFSYVSSDDENLQGFSVDLFKLLAEKTGLEFKFETGFWAENLSEFKNNEVDLISGISYKEERTRYTYYTEPYYKIPLVVYIRKDNNWYQTSQDLSNKKIGVTKDVYYKDTLRQELGSEIVGMKNNEQLLKALAYEEIDAVITNLSIGNFYVQKNVLQNIKLAGEYNSSQLTKEDLRIGIQKEKPVILKDIIEKGLNAITETEWTRLKKKWIDNAVKRDNNTINLTSREKKFVEQREVIKVGIDKNWPPFAYTVGSQSFGLSVDLINELADKLGIEIKYVNGSWNELLHKLRERKIDVLPSAYKTENRQQFALYTTPYYNSRTVFITRTDTTDVSKIEQLYGKVVAVPKGWAYEEYLRTNHPQVKLLAVNNMKDAFLQLEQKTADAVIGYSATVKYFLQKNLVTDIKVAGKFKSYEQDKFRKLHFMVRDDWPILHRMLEKSLASISPAEMVELEEKWVQSKEEEMSYLTAEERKYLEDKEQITMSVNPKWMPFEKINEQGGYEGTVARFFELLEEQLKVEINVKETESWQKSLERTAAGKSDIVSTAVKPRDENLAFTESYVDYPFVIATRQDEIYVSNLRDLQNKKIGLSKGCPLFEVVQEKYPQIDFVKVKNSEVGLEKVQDSELFGMVNTAPRLGYIIQQKNMFDLKISGELAAKMDLRIGVNPEDEMLLNILNKAMQQVEQEKKKELFNNWLTIRYQERFNYSLLFKILAGIGVIGLFILYRQYELKKFNQKLRSLNQKLAEANNKLKNMSYIDGLTQIPNRRKFDEILEKEWKHCKREQYPLSLIMLDLDFFKEFNDRYGHLAGDDCLKQIAETLEEYVNRPRDLVARYGGEEFIVILPETKAQGAKQVGEKIQQAVIDLKIEHKDSKVASYVTVSLGVSTVIPHDDISRDDFVDAVDQAMYQAKQNGRNQIKVKKL</sequence>
<dbReference type="InterPro" id="IPR029787">
    <property type="entry name" value="Nucleotide_cyclase"/>
</dbReference>
<dbReference type="SUPFAM" id="SSF53850">
    <property type="entry name" value="Periplasmic binding protein-like II"/>
    <property type="match status" value="3"/>
</dbReference>
<dbReference type="AlphaFoldDB" id="A0A938XV71"/>
<proteinExistence type="predicted"/>
<dbReference type="Gene3D" id="3.30.70.270">
    <property type="match status" value="1"/>
</dbReference>
<dbReference type="Proteomes" id="UP000774000">
    <property type="component" value="Unassembled WGS sequence"/>
</dbReference>
<keyword evidence="6" id="KW-1185">Reference proteome</keyword>
<name>A0A938XV71_9FIRM</name>